<dbReference type="SUPFAM" id="SSF54373">
    <property type="entry name" value="FAD-linked reductases, C-terminal domain"/>
    <property type="match status" value="1"/>
</dbReference>
<evidence type="ECO:0000259" key="7">
    <source>
        <dbReference type="Pfam" id="PF01266"/>
    </source>
</evidence>
<dbReference type="PANTHER" id="PTHR10961">
    <property type="entry name" value="PEROXISOMAL SARCOSINE OXIDASE"/>
    <property type="match status" value="1"/>
</dbReference>
<keyword evidence="3" id="KW-0285">Flavoprotein</keyword>
<dbReference type="InterPro" id="IPR006076">
    <property type="entry name" value="FAD-dep_OxRdtase"/>
</dbReference>
<dbReference type="OMA" id="FYMFPPN"/>
<evidence type="ECO:0000313" key="9">
    <source>
        <dbReference type="RefSeq" id="XP_022096174.1"/>
    </source>
</evidence>
<dbReference type="OrthoDB" id="424974at2759"/>
<dbReference type="Proteomes" id="UP000694845">
    <property type="component" value="Unplaced"/>
</dbReference>
<dbReference type="AlphaFoldDB" id="A0A8B7YSB2"/>
<protein>
    <submittedName>
        <fullName evidence="9">Uncharacterized protein LOC110982213</fullName>
    </submittedName>
</protein>
<comment type="cofactor">
    <cofactor evidence="1">
        <name>FAD</name>
        <dbReference type="ChEBI" id="CHEBI:57692"/>
    </cofactor>
</comment>
<dbReference type="Pfam" id="PF01266">
    <property type="entry name" value="DAO"/>
    <property type="match status" value="1"/>
</dbReference>
<keyword evidence="4" id="KW-0274">FAD</keyword>
<keyword evidence="6" id="KW-0812">Transmembrane</keyword>
<dbReference type="Gene3D" id="3.30.9.10">
    <property type="entry name" value="D-Amino Acid Oxidase, subunit A, domain 2"/>
    <property type="match status" value="1"/>
</dbReference>
<dbReference type="NCBIfam" id="NF008425">
    <property type="entry name" value="PRK11259.1"/>
    <property type="match status" value="1"/>
</dbReference>
<dbReference type="InterPro" id="IPR045170">
    <property type="entry name" value="MTOX"/>
</dbReference>
<evidence type="ECO:0000313" key="8">
    <source>
        <dbReference type="Proteomes" id="UP000694845"/>
    </source>
</evidence>
<organism evidence="8 9">
    <name type="scientific">Acanthaster planci</name>
    <name type="common">Crown-of-thorns starfish</name>
    <dbReference type="NCBI Taxonomy" id="133434"/>
    <lineage>
        <taxon>Eukaryota</taxon>
        <taxon>Metazoa</taxon>
        <taxon>Echinodermata</taxon>
        <taxon>Eleutherozoa</taxon>
        <taxon>Asterozoa</taxon>
        <taxon>Asteroidea</taxon>
        <taxon>Valvatacea</taxon>
        <taxon>Valvatida</taxon>
        <taxon>Acanthasteridae</taxon>
        <taxon>Acanthaster</taxon>
    </lineage>
</organism>
<evidence type="ECO:0000256" key="3">
    <source>
        <dbReference type="ARBA" id="ARBA00022630"/>
    </source>
</evidence>
<reference evidence="9" key="1">
    <citation type="submission" date="2025-08" db="UniProtKB">
        <authorList>
            <consortium name="RefSeq"/>
        </authorList>
    </citation>
    <scope>IDENTIFICATION</scope>
</reference>
<dbReference type="GO" id="GO:0050660">
    <property type="term" value="F:flavin adenine dinucleotide binding"/>
    <property type="evidence" value="ECO:0007669"/>
    <property type="project" value="InterPro"/>
</dbReference>
<dbReference type="KEGG" id="aplc:110982213"/>
<name>A0A8B7YSB2_ACAPL</name>
<keyword evidence="5" id="KW-0560">Oxidoreductase</keyword>
<comment type="similarity">
    <text evidence="2">Belongs to the MSOX/MTOX family.</text>
</comment>
<dbReference type="GeneID" id="110982213"/>
<evidence type="ECO:0000256" key="2">
    <source>
        <dbReference type="ARBA" id="ARBA00010989"/>
    </source>
</evidence>
<dbReference type="RefSeq" id="XP_022096174.1">
    <property type="nucleotide sequence ID" value="XM_022240482.1"/>
</dbReference>
<gene>
    <name evidence="9" type="primary">LOC110982213</name>
</gene>
<evidence type="ECO:0000256" key="4">
    <source>
        <dbReference type="ARBA" id="ARBA00022827"/>
    </source>
</evidence>
<feature type="transmembrane region" description="Helical" evidence="6">
    <location>
        <begin position="7"/>
        <end position="27"/>
    </location>
</feature>
<keyword evidence="6" id="KW-0472">Membrane</keyword>
<sequence length="407" mass="44829">MSDQDNWYEYIVVGCGGIGSGAVYWLAKRAGPSVLGLEQFQLGHDNGGSQDHSRIIRLSYSDPLYTKLAKGAYECWEEVEKDSGLQLVYKTGGVNFSRRGGLGEKIVERYAESMQENGIEFEELNGLQLHERFPQFSASDNYRAVYQKDAGLVAAAVANAVHIQLARKHGATILDETKVERVEKTKEGSYKVFTNRGTFQCRRVVIAAGAWVNDVLSSVGVQLPLTVTQEQVVYFATSNLSEFTKSKFPIWIYHGTGSDLYGMPIHGNSGVKIGLDAGGKTVTPTTRTFIPNQTSVKDCIDFSREHIPRSVGPILHVKTCLYTMTPDRHFVIDTCHRTDHADVVLCCGAGHAYKFASVLGRVLSELAIDGRTKYDIAAFNLGRAALTDPSFKPIFQLGITKLSQSNL</sequence>
<proteinExistence type="inferred from homology"/>
<dbReference type="Gene3D" id="3.50.50.60">
    <property type="entry name" value="FAD/NAD(P)-binding domain"/>
    <property type="match status" value="1"/>
</dbReference>
<evidence type="ECO:0000256" key="1">
    <source>
        <dbReference type="ARBA" id="ARBA00001974"/>
    </source>
</evidence>
<evidence type="ECO:0000256" key="5">
    <source>
        <dbReference type="ARBA" id="ARBA00023002"/>
    </source>
</evidence>
<dbReference type="GO" id="GO:0008115">
    <property type="term" value="F:sarcosine oxidase activity"/>
    <property type="evidence" value="ECO:0007669"/>
    <property type="project" value="TreeGrafter"/>
</dbReference>
<keyword evidence="8" id="KW-1185">Reference proteome</keyword>
<evidence type="ECO:0000256" key="6">
    <source>
        <dbReference type="SAM" id="Phobius"/>
    </source>
</evidence>
<keyword evidence="6" id="KW-1133">Transmembrane helix</keyword>
<dbReference type="PANTHER" id="PTHR10961:SF7">
    <property type="entry name" value="FAD DEPENDENT OXIDOREDUCTASE DOMAIN-CONTAINING PROTEIN"/>
    <property type="match status" value="1"/>
</dbReference>
<dbReference type="InterPro" id="IPR036188">
    <property type="entry name" value="FAD/NAD-bd_sf"/>
</dbReference>
<dbReference type="FunFam" id="3.50.50.60:FF:001076">
    <property type="entry name" value="Uncharacterized protein"/>
    <property type="match status" value="1"/>
</dbReference>
<dbReference type="SUPFAM" id="SSF51905">
    <property type="entry name" value="FAD/NAD(P)-binding domain"/>
    <property type="match status" value="1"/>
</dbReference>
<accession>A0A8B7YSB2</accession>
<feature type="domain" description="FAD dependent oxidoreductase" evidence="7">
    <location>
        <begin position="10"/>
        <end position="366"/>
    </location>
</feature>